<reference evidence="1" key="1">
    <citation type="journal article" date="2019" name="PeerJ">
        <title>Genes of the pig, Sus scrofa, reconstructed with EvidentialGene.</title>
        <authorList>
            <person name="Gilbert D.G."/>
        </authorList>
    </citation>
    <scope>NUCLEOTIDE SEQUENCE</scope>
</reference>
<evidence type="ECO:0000313" key="1">
    <source>
        <dbReference type="EMBL" id="HDA09706.1"/>
    </source>
</evidence>
<proteinExistence type="predicted"/>
<name>A0A480GBZ1_PIG</name>
<dbReference type="EMBL" id="DQIR01078619">
    <property type="protein sequence ID" value="HDA34095.1"/>
    <property type="molecule type" value="Transcribed_RNA"/>
</dbReference>
<organism evidence="1">
    <name type="scientific">Sus scrofa</name>
    <name type="common">Pig</name>
    <dbReference type="NCBI Taxonomy" id="9823"/>
    <lineage>
        <taxon>Eukaryota</taxon>
        <taxon>Metazoa</taxon>
        <taxon>Chordata</taxon>
        <taxon>Craniata</taxon>
        <taxon>Vertebrata</taxon>
        <taxon>Euteleostomi</taxon>
        <taxon>Mammalia</taxon>
        <taxon>Eutheria</taxon>
        <taxon>Laurasiatheria</taxon>
        <taxon>Artiodactyla</taxon>
        <taxon>Suina</taxon>
        <taxon>Suidae</taxon>
        <taxon>Sus</taxon>
    </lineage>
</organism>
<sequence>MRRQHRQRRWGAVSHPALQVTGLGLNPSLCSPPPPRHLLIKPDRPEPASCGPHLLVGHHDDRQVRVLVQQLVQLLSGPGQPQPVCRVHHEHQHVHLIHKLLPVEAQILAATDLQQVHLEVLRGQPYRVEAPGGDVAFQRWLPGQHAQERALPRAIQPQHQHLTLLQLLQRRLLVLLVLGLWGTCQAAIDTLPPDPSPG</sequence>
<dbReference type="EMBL" id="DQIR01054230">
    <property type="protein sequence ID" value="HDA09706.1"/>
    <property type="molecule type" value="Transcribed_RNA"/>
</dbReference>
<protein>
    <submittedName>
        <fullName evidence="1">ADP-ribosylation factor-like protein 10</fullName>
    </submittedName>
</protein>
<accession>A0A480GBZ1</accession>
<dbReference type="AlphaFoldDB" id="A0A480GBZ1"/>